<dbReference type="SUPFAM" id="SSF63829">
    <property type="entry name" value="Calcium-dependent phosphotriesterase"/>
    <property type="match status" value="1"/>
</dbReference>
<name>A0AAE0X856_9PEZI</name>
<dbReference type="EMBL" id="JAULSO010000002">
    <property type="protein sequence ID" value="KAK3687804.1"/>
    <property type="molecule type" value="Genomic_DNA"/>
</dbReference>
<dbReference type="InterPro" id="IPR011042">
    <property type="entry name" value="6-blade_b-propeller_TolB-like"/>
</dbReference>
<protein>
    <recommendedName>
        <fullName evidence="3">SMP-30/Gluconolactonase/LRE-like region domain-containing protein</fullName>
    </recommendedName>
</protein>
<accession>A0AAE0X856</accession>
<comment type="caution">
    <text evidence="1">The sequence shown here is derived from an EMBL/GenBank/DDBJ whole genome shotgun (WGS) entry which is preliminary data.</text>
</comment>
<gene>
    <name evidence="1" type="ORF">B0T22DRAFT_378492</name>
</gene>
<keyword evidence="2" id="KW-1185">Reference proteome</keyword>
<dbReference type="PANTHER" id="PTHR42060">
    <property type="entry name" value="NHL REPEAT-CONTAINING PROTEIN-RELATED"/>
    <property type="match status" value="1"/>
</dbReference>
<sequence length="317" mass="33134">MGIESKPTKSPAGTVTQLFEYPDSTFVENLHHHPNGQDILITTLASGNLSSVNVHAAKPSAKVIATLTGSTGLTGLSPLGGDSGLFAVSGGVFLAETISFVPGSVNLYVVSIPADGHGAAKVLDTINFANTTMMNGMAALPRRPHTILSADSIGGRILRVDTRTRKTSVAFADPALAVDPSISSVPLGVNGLKIRSDYLYFTNSAQGTFARVRIDDDGNKIGSVEIVARVPGPVSFANLYDDFDIDHRGNVYAARQSDFLDRITPGGVRSTFASGATVIRRPTSVLVAKDGKSVYVSTAGNVVDDVSYGGQILNVSI</sequence>
<evidence type="ECO:0008006" key="3">
    <source>
        <dbReference type="Google" id="ProtNLM"/>
    </source>
</evidence>
<evidence type="ECO:0000313" key="2">
    <source>
        <dbReference type="Proteomes" id="UP001270362"/>
    </source>
</evidence>
<evidence type="ECO:0000313" key="1">
    <source>
        <dbReference type="EMBL" id="KAK3687804.1"/>
    </source>
</evidence>
<organism evidence="1 2">
    <name type="scientific">Podospora appendiculata</name>
    <dbReference type="NCBI Taxonomy" id="314037"/>
    <lineage>
        <taxon>Eukaryota</taxon>
        <taxon>Fungi</taxon>
        <taxon>Dikarya</taxon>
        <taxon>Ascomycota</taxon>
        <taxon>Pezizomycotina</taxon>
        <taxon>Sordariomycetes</taxon>
        <taxon>Sordariomycetidae</taxon>
        <taxon>Sordariales</taxon>
        <taxon>Podosporaceae</taxon>
        <taxon>Podospora</taxon>
    </lineage>
</organism>
<reference evidence="1" key="1">
    <citation type="journal article" date="2023" name="Mol. Phylogenet. Evol.">
        <title>Genome-scale phylogeny and comparative genomics of the fungal order Sordariales.</title>
        <authorList>
            <person name="Hensen N."/>
            <person name="Bonometti L."/>
            <person name="Westerberg I."/>
            <person name="Brannstrom I.O."/>
            <person name="Guillou S."/>
            <person name="Cros-Aarteil S."/>
            <person name="Calhoun S."/>
            <person name="Haridas S."/>
            <person name="Kuo A."/>
            <person name="Mondo S."/>
            <person name="Pangilinan J."/>
            <person name="Riley R."/>
            <person name="LaButti K."/>
            <person name="Andreopoulos B."/>
            <person name="Lipzen A."/>
            <person name="Chen C."/>
            <person name="Yan M."/>
            <person name="Daum C."/>
            <person name="Ng V."/>
            <person name="Clum A."/>
            <person name="Steindorff A."/>
            <person name="Ohm R.A."/>
            <person name="Martin F."/>
            <person name="Silar P."/>
            <person name="Natvig D.O."/>
            <person name="Lalanne C."/>
            <person name="Gautier V."/>
            <person name="Ament-Velasquez S.L."/>
            <person name="Kruys A."/>
            <person name="Hutchinson M.I."/>
            <person name="Powell A.J."/>
            <person name="Barry K."/>
            <person name="Miller A.N."/>
            <person name="Grigoriev I.V."/>
            <person name="Debuchy R."/>
            <person name="Gladieux P."/>
            <person name="Hiltunen Thoren M."/>
            <person name="Johannesson H."/>
        </authorList>
    </citation>
    <scope>NUCLEOTIDE SEQUENCE</scope>
    <source>
        <strain evidence="1">CBS 314.62</strain>
    </source>
</reference>
<dbReference type="AlphaFoldDB" id="A0AAE0X856"/>
<reference evidence="1" key="2">
    <citation type="submission" date="2023-06" db="EMBL/GenBank/DDBJ databases">
        <authorList>
            <consortium name="Lawrence Berkeley National Laboratory"/>
            <person name="Haridas S."/>
            <person name="Hensen N."/>
            <person name="Bonometti L."/>
            <person name="Westerberg I."/>
            <person name="Brannstrom I.O."/>
            <person name="Guillou S."/>
            <person name="Cros-Aarteil S."/>
            <person name="Calhoun S."/>
            <person name="Kuo A."/>
            <person name="Mondo S."/>
            <person name="Pangilinan J."/>
            <person name="Riley R."/>
            <person name="Labutti K."/>
            <person name="Andreopoulos B."/>
            <person name="Lipzen A."/>
            <person name="Chen C."/>
            <person name="Yanf M."/>
            <person name="Daum C."/>
            <person name="Ng V."/>
            <person name="Clum A."/>
            <person name="Steindorff A."/>
            <person name="Ohm R."/>
            <person name="Martin F."/>
            <person name="Silar P."/>
            <person name="Natvig D."/>
            <person name="Lalanne C."/>
            <person name="Gautier V."/>
            <person name="Ament-Velasquez S.L."/>
            <person name="Kruys A."/>
            <person name="Hutchinson M.I."/>
            <person name="Powell A.J."/>
            <person name="Barry K."/>
            <person name="Miller A.N."/>
            <person name="Grigoriev I.V."/>
            <person name="Debuchy R."/>
            <person name="Gladieux P."/>
            <person name="Thoren M.H."/>
            <person name="Johannesson H."/>
        </authorList>
    </citation>
    <scope>NUCLEOTIDE SEQUENCE</scope>
    <source>
        <strain evidence="1">CBS 314.62</strain>
    </source>
</reference>
<dbReference type="Gene3D" id="2.120.10.30">
    <property type="entry name" value="TolB, C-terminal domain"/>
    <property type="match status" value="1"/>
</dbReference>
<dbReference type="Proteomes" id="UP001270362">
    <property type="component" value="Unassembled WGS sequence"/>
</dbReference>
<dbReference type="InterPro" id="IPR052998">
    <property type="entry name" value="Hetero-Diels-Alderase-like"/>
</dbReference>
<dbReference type="PANTHER" id="PTHR42060:SF1">
    <property type="entry name" value="NHL REPEAT-CONTAINING PROTEIN"/>
    <property type="match status" value="1"/>
</dbReference>
<proteinExistence type="predicted"/>